<reference evidence="2 3" key="1">
    <citation type="journal article" date="2018" name="PLoS Genet.">
        <title>Population sequencing reveals clonal diversity and ancestral inbreeding in the grapevine cultivar Chardonnay.</title>
        <authorList>
            <person name="Roach M.J."/>
            <person name="Johnson D.L."/>
            <person name="Bohlmann J."/>
            <person name="van Vuuren H.J."/>
            <person name="Jones S.J."/>
            <person name="Pretorius I.S."/>
            <person name="Schmidt S.A."/>
            <person name="Borneman A.R."/>
        </authorList>
    </citation>
    <scope>NUCLEOTIDE SEQUENCE [LARGE SCALE GENOMIC DNA]</scope>
    <source>
        <strain evidence="3">cv. Chardonnay</strain>
        <tissue evidence="2">Leaf</tissue>
    </source>
</reference>
<dbReference type="PANTHER" id="PTHR19446">
    <property type="entry name" value="REVERSE TRANSCRIPTASES"/>
    <property type="match status" value="1"/>
</dbReference>
<dbReference type="EMBL" id="QGNW01000124">
    <property type="protein sequence ID" value="RVW94103.1"/>
    <property type="molecule type" value="Genomic_DNA"/>
</dbReference>
<name>A0A438IBK9_VITVI</name>
<gene>
    <name evidence="2" type="ORF">CK203_038222</name>
</gene>
<accession>A0A438IBK9</accession>
<dbReference type="Pfam" id="PF00078">
    <property type="entry name" value="RVT_1"/>
    <property type="match status" value="1"/>
</dbReference>
<protein>
    <recommendedName>
        <fullName evidence="1">Reverse transcriptase domain-containing protein</fullName>
    </recommendedName>
</protein>
<dbReference type="Proteomes" id="UP000288805">
    <property type="component" value="Unassembled WGS sequence"/>
</dbReference>
<dbReference type="PROSITE" id="PS50878">
    <property type="entry name" value="RT_POL"/>
    <property type="match status" value="1"/>
</dbReference>
<evidence type="ECO:0000313" key="2">
    <source>
        <dbReference type="EMBL" id="RVW94103.1"/>
    </source>
</evidence>
<organism evidence="2 3">
    <name type="scientific">Vitis vinifera</name>
    <name type="common">Grape</name>
    <dbReference type="NCBI Taxonomy" id="29760"/>
    <lineage>
        <taxon>Eukaryota</taxon>
        <taxon>Viridiplantae</taxon>
        <taxon>Streptophyta</taxon>
        <taxon>Embryophyta</taxon>
        <taxon>Tracheophyta</taxon>
        <taxon>Spermatophyta</taxon>
        <taxon>Magnoliopsida</taxon>
        <taxon>eudicotyledons</taxon>
        <taxon>Gunneridae</taxon>
        <taxon>Pentapetalae</taxon>
        <taxon>rosids</taxon>
        <taxon>Vitales</taxon>
        <taxon>Vitaceae</taxon>
        <taxon>Viteae</taxon>
        <taxon>Vitis</taxon>
    </lineage>
</organism>
<dbReference type="AlphaFoldDB" id="A0A438IBK9"/>
<dbReference type="InterPro" id="IPR000477">
    <property type="entry name" value="RT_dom"/>
</dbReference>
<evidence type="ECO:0000259" key="1">
    <source>
        <dbReference type="PROSITE" id="PS50878"/>
    </source>
</evidence>
<feature type="domain" description="Reverse transcriptase" evidence="1">
    <location>
        <begin position="121"/>
        <end position="230"/>
    </location>
</feature>
<evidence type="ECO:0000313" key="3">
    <source>
        <dbReference type="Proteomes" id="UP000288805"/>
    </source>
</evidence>
<sequence>MVTCTISHCLAEKVKALKKDLREWNKELFGNVFVSKSEAFAHVLFWDSKESVNPLSLKEAKAKKRALEDYKKWIANAPCEEEIINQGEISGVTLTNEDEIKAGVLLESRDWKPSVRGLQFEVLGEERSKRSLNSTFLVPIPKRGGAVDLKDFRLISLVGGLYKLLAKVLTNRLKMVVGEMVSENQHPFIQCRQILDAVLIVSEAVDSRLKSNIPGFLLKMDIEKAYDHVN</sequence>
<proteinExistence type="predicted"/>
<comment type="caution">
    <text evidence="2">The sequence shown here is derived from an EMBL/GenBank/DDBJ whole genome shotgun (WGS) entry which is preliminary data.</text>
</comment>